<accession>A0ABU4S1U9</accession>
<organism evidence="2 3">
    <name type="scientific">Gilvimarinus gilvus</name>
    <dbReference type="NCBI Taxonomy" id="3058038"/>
    <lineage>
        <taxon>Bacteria</taxon>
        <taxon>Pseudomonadati</taxon>
        <taxon>Pseudomonadota</taxon>
        <taxon>Gammaproteobacteria</taxon>
        <taxon>Cellvibrionales</taxon>
        <taxon>Cellvibrionaceae</taxon>
        <taxon>Gilvimarinus</taxon>
    </lineage>
</organism>
<keyword evidence="3" id="KW-1185">Reference proteome</keyword>
<dbReference type="PROSITE" id="PS50404">
    <property type="entry name" value="GST_NTER"/>
    <property type="match status" value="1"/>
</dbReference>
<proteinExistence type="predicted"/>
<gene>
    <name evidence="2" type="ORF">SCD92_07520</name>
</gene>
<protein>
    <submittedName>
        <fullName evidence="2">Glutathione S-transferase family protein</fullName>
    </submittedName>
</protein>
<dbReference type="Gene3D" id="3.40.30.10">
    <property type="entry name" value="Glutaredoxin"/>
    <property type="match status" value="1"/>
</dbReference>
<dbReference type="Gene3D" id="1.20.1050.10">
    <property type="match status" value="1"/>
</dbReference>
<dbReference type="InterPro" id="IPR004045">
    <property type="entry name" value="Glutathione_S-Trfase_N"/>
</dbReference>
<dbReference type="CDD" id="cd00570">
    <property type="entry name" value="GST_N_family"/>
    <property type="match status" value="1"/>
</dbReference>
<dbReference type="SUPFAM" id="SSF52833">
    <property type="entry name" value="Thioredoxin-like"/>
    <property type="match status" value="1"/>
</dbReference>
<dbReference type="Proteomes" id="UP001273505">
    <property type="component" value="Unassembled WGS sequence"/>
</dbReference>
<dbReference type="InterPro" id="IPR036249">
    <property type="entry name" value="Thioredoxin-like_sf"/>
</dbReference>
<evidence type="ECO:0000313" key="3">
    <source>
        <dbReference type="Proteomes" id="UP001273505"/>
    </source>
</evidence>
<reference evidence="2 3" key="1">
    <citation type="submission" date="2023-11" db="EMBL/GenBank/DDBJ databases">
        <title>Gilvimarinus fulvus sp. nov., isolated from the surface of Kelp.</title>
        <authorList>
            <person name="Sun Y.Y."/>
            <person name="Gong Y."/>
            <person name="Du Z.J."/>
        </authorList>
    </citation>
    <scope>NUCLEOTIDE SEQUENCE [LARGE SCALE GENOMIC DNA]</scope>
    <source>
        <strain evidence="2 3">SDUM040013</strain>
    </source>
</reference>
<name>A0ABU4S1U9_9GAMM</name>
<sequence>MKLYGSYTSPYVRHCRIVLSQIGEDFEFIETDRAGSAIKSPTKRVPFLEDGNICLTDSSAIVKYLREKANTPFLPDIADYDSYCLTNTALDAAANVFFLELDGVGPAQSDYLKRQADRIKSSLDALELKNLAEKAPYNDFELKLGCFLDWGLYRERISLKSYPNLQVFLQGIKQYPYFAATTPPPL</sequence>
<evidence type="ECO:0000259" key="1">
    <source>
        <dbReference type="PROSITE" id="PS50404"/>
    </source>
</evidence>
<dbReference type="RefSeq" id="WP_302721441.1">
    <property type="nucleotide sequence ID" value="NZ_JAULRU010000319.1"/>
</dbReference>
<evidence type="ECO:0000313" key="2">
    <source>
        <dbReference type="EMBL" id="MDX6849204.1"/>
    </source>
</evidence>
<dbReference type="Pfam" id="PF13417">
    <property type="entry name" value="GST_N_3"/>
    <property type="match status" value="1"/>
</dbReference>
<dbReference type="EMBL" id="JAXAFO010000010">
    <property type="protein sequence ID" value="MDX6849204.1"/>
    <property type="molecule type" value="Genomic_DNA"/>
</dbReference>
<comment type="caution">
    <text evidence="2">The sequence shown here is derived from an EMBL/GenBank/DDBJ whole genome shotgun (WGS) entry which is preliminary data.</text>
</comment>
<feature type="domain" description="GST N-terminal" evidence="1">
    <location>
        <begin position="1"/>
        <end position="73"/>
    </location>
</feature>